<evidence type="ECO:0000313" key="3">
    <source>
        <dbReference type="EMBL" id="RRO13638.1"/>
    </source>
</evidence>
<protein>
    <recommendedName>
        <fullName evidence="2">DUF4097 domain-containing protein</fullName>
    </recommendedName>
</protein>
<evidence type="ECO:0000256" key="1">
    <source>
        <dbReference type="SAM" id="MobiDB-lite"/>
    </source>
</evidence>
<dbReference type="Pfam" id="PF13349">
    <property type="entry name" value="DUF4097"/>
    <property type="match status" value="1"/>
</dbReference>
<dbReference type="EMBL" id="RSAA01000026">
    <property type="protein sequence ID" value="RRO13638.1"/>
    <property type="molecule type" value="Genomic_DNA"/>
</dbReference>
<dbReference type="OrthoDB" id="4331847at2"/>
<proteinExistence type="predicted"/>
<feature type="region of interest" description="Disordered" evidence="1">
    <location>
        <begin position="238"/>
        <end position="273"/>
    </location>
</feature>
<dbReference type="Proteomes" id="UP000274515">
    <property type="component" value="Unassembled WGS sequence"/>
</dbReference>
<reference evidence="3 4" key="1">
    <citation type="submission" date="2018-11" db="EMBL/GenBank/DDBJ databases">
        <title>Saccharopolyspora rhizosphaerae sp. nov., an actinomycete isolated from rhizosphere soil in Thailand.</title>
        <authorList>
            <person name="Intra B."/>
            <person name="Euanorasetr J."/>
            <person name="Take A."/>
            <person name="Inahashi Y."/>
            <person name="Mori M."/>
            <person name="Panbangred W."/>
            <person name="Matsumoto A."/>
        </authorList>
    </citation>
    <scope>NUCLEOTIDE SEQUENCE [LARGE SCALE GENOMIC DNA]</scope>
    <source>
        <strain evidence="3 4">H219</strain>
    </source>
</reference>
<name>A0A3R8QJ37_9PSEU</name>
<dbReference type="InterPro" id="IPR025164">
    <property type="entry name" value="Toastrack_DUF4097"/>
</dbReference>
<evidence type="ECO:0000313" key="4">
    <source>
        <dbReference type="Proteomes" id="UP000274515"/>
    </source>
</evidence>
<evidence type="ECO:0000259" key="2">
    <source>
        <dbReference type="Pfam" id="PF13349"/>
    </source>
</evidence>
<dbReference type="Gene3D" id="2.160.20.120">
    <property type="match status" value="1"/>
</dbReference>
<accession>A0A3R8QJ37</accession>
<gene>
    <name evidence="3" type="ORF">EIL87_21815</name>
</gene>
<dbReference type="RefSeq" id="WP_125092462.1">
    <property type="nucleotide sequence ID" value="NZ_RSAA01000026.1"/>
</dbReference>
<organism evidence="3 4">
    <name type="scientific">Saccharopolyspora rhizosphaerae</name>
    <dbReference type="NCBI Taxonomy" id="2492662"/>
    <lineage>
        <taxon>Bacteria</taxon>
        <taxon>Bacillati</taxon>
        <taxon>Actinomycetota</taxon>
        <taxon>Actinomycetes</taxon>
        <taxon>Pseudonocardiales</taxon>
        <taxon>Pseudonocardiaceae</taxon>
        <taxon>Saccharopolyspora</taxon>
    </lineage>
</organism>
<comment type="caution">
    <text evidence="3">The sequence shown here is derived from an EMBL/GenBank/DDBJ whole genome shotgun (WGS) entry which is preliminary data.</text>
</comment>
<keyword evidence="4" id="KW-1185">Reference proteome</keyword>
<dbReference type="AlphaFoldDB" id="A0A3R8QJ37"/>
<feature type="domain" description="DUF4097" evidence="2">
    <location>
        <begin position="125"/>
        <end position="271"/>
    </location>
</feature>
<sequence length="273" mass="27944">MSRVGLAVLGAVLVVAGGAVLLWPTWSESEATTQLDRITAVRLAGDSGDVQVRHVPGGSGRVVQHRSARFWDGGGGTAHRVEGGTLVLADCGPRCHVDYEVELPTPVPVTGTLDSGRLRVAGMGEVRAEVGSGGIDITDIAGPVAVRTGSGSVSVRGVSGPVEARTGSGDIDVERVDGRLEAETGSGGISGEVGSEDVVAESRSGDVRLRLTRPRHAALTTGSGEIDLSVPAERYRVESSTGSGDVELGVAQDPAAERHLELSSGSGDIRVRS</sequence>